<protein>
    <submittedName>
        <fullName evidence="1">Sequence-specific DNA binding transcription factor</fullName>
    </submittedName>
</protein>
<gene>
    <name evidence="1" type="ORF">F3Y22_tig00117048pilonHSYRG00098</name>
</gene>
<keyword evidence="2" id="KW-1185">Reference proteome</keyword>
<comment type="caution">
    <text evidence="1">The sequence shown here is derived from an EMBL/GenBank/DDBJ whole genome shotgun (WGS) entry which is preliminary data.</text>
</comment>
<dbReference type="PANTHER" id="PTHR46327">
    <property type="entry name" value="F16F4.11 PROTEIN-RELATED"/>
    <property type="match status" value="1"/>
</dbReference>
<evidence type="ECO:0000313" key="1">
    <source>
        <dbReference type="EMBL" id="KAE8654368.1"/>
    </source>
</evidence>
<organism evidence="1 2">
    <name type="scientific">Hibiscus syriacus</name>
    <name type="common">Rose of Sharon</name>
    <dbReference type="NCBI Taxonomy" id="106335"/>
    <lineage>
        <taxon>Eukaryota</taxon>
        <taxon>Viridiplantae</taxon>
        <taxon>Streptophyta</taxon>
        <taxon>Embryophyta</taxon>
        <taxon>Tracheophyta</taxon>
        <taxon>Spermatophyta</taxon>
        <taxon>Magnoliopsida</taxon>
        <taxon>eudicotyledons</taxon>
        <taxon>Gunneridae</taxon>
        <taxon>Pentapetalae</taxon>
        <taxon>rosids</taxon>
        <taxon>malvids</taxon>
        <taxon>Malvales</taxon>
        <taxon>Malvaceae</taxon>
        <taxon>Malvoideae</taxon>
        <taxon>Hibiscus</taxon>
    </lineage>
</organism>
<reference evidence="1" key="1">
    <citation type="submission" date="2019-09" db="EMBL/GenBank/DDBJ databases">
        <title>Draft genome information of white flower Hibiscus syriacus.</title>
        <authorList>
            <person name="Kim Y.-M."/>
        </authorList>
    </citation>
    <scope>NUCLEOTIDE SEQUENCE [LARGE SCALE GENOMIC DNA]</scope>
    <source>
        <strain evidence="1">YM2019G1</strain>
    </source>
</reference>
<dbReference type="Proteomes" id="UP000436088">
    <property type="component" value="Unassembled WGS sequence"/>
</dbReference>
<dbReference type="PANTHER" id="PTHR46327:SF5">
    <property type="entry name" value="MYB_SANT-LIKE DNA-BINDING DOMAIN-CONTAINING PROTEIN"/>
    <property type="match status" value="1"/>
</dbReference>
<evidence type="ECO:0000313" key="2">
    <source>
        <dbReference type="Proteomes" id="UP000436088"/>
    </source>
</evidence>
<sequence>MSSSHIRLTTMEGKPPVGGDMLQGWVYGCLDLQDPVQLQHKQKPRMSQQASAFGLAENETRKSIVIENDMSNYAEQSKLEHNEAGNSEDGSPWQRMKWTGKSVKLLVTILSYIGEDPPTDCVGSQIKMSSLLKKQGKWKCVSKVMADWDYHVSSTM</sequence>
<name>A0A6A2WA71_HIBSY</name>
<accession>A0A6A2WA71</accession>
<proteinExistence type="predicted"/>
<dbReference type="EMBL" id="VEPZ02001787">
    <property type="protein sequence ID" value="KAE8654368.1"/>
    <property type="molecule type" value="Genomic_DNA"/>
</dbReference>
<dbReference type="AlphaFoldDB" id="A0A6A2WA71"/>